<protein>
    <submittedName>
        <fullName evidence="1">Uncharacterized protein</fullName>
    </submittedName>
</protein>
<sequence>MSFLTLVSNSFHSIVAFYTSMLASRRLFGLIVGRSPPP</sequence>
<accession>A0A0A9EH57</accession>
<reference evidence="1" key="2">
    <citation type="journal article" date="2015" name="Data Brief">
        <title>Shoot transcriptome of the giant reed, Arundo donax.</title>
        <authorList>
            <person name="Barrero R.A."/>
            <person name="Guerrero F.D."/>
            <person name="Moolhuijzen P."/>
            <person name="Goolsby J.A."/>
            <person name="Tidwell J."/>
            <person name="Bellgard S.E."/>
            <person name="Bellgard M.I."/>
        </authorList>
    </citation>
    <scope>NUCLEOTIDE SEQUENCE</scope>
    <source>
        <tissue evidence="1">Shoot tissue taken approximately 20 cm above the soil surface</tissue>
    </source>
</reference>
<reference evidence="1" key="1">
    <citation type="submission" date="2014-09" db="EMBL/GenBank/DDBJ databases">
        <authorList>
            <person name="Magalhaes I.L.F."/>
            <person name="Oliveira U."/>
            <person name="Santos F.R."/>
            <person name="Vidigal T.H.D.A."/>
            <person name="Brescovit A.D."/>
            <person name="Santos A.J."/>
        </authorList>
    </citation>
    <scope>NUCLEOTIDE SEQUENCE</scope>
    <source>
        <tissue evidence="1">Shoot tissue taken approximately 20 cm above the soil surface</tissue>
    </source>
</reference>
<name>A0A0A9EH57_ARUDO</name>
<organism evidence="1">
    <name type="scientific">Arundo donax</name>
    <name type="common">Giant reed</name>
    <name type="synonym">Donax arundinaceus</name>
    <dbReference type="NCBI Taxonomy" id="35708"/>
    <lineage>
        <taxon>Eukaryota</taxon>
        <taxon>Viridiplantae</taxon>
        <taxon>Streptophyta</taxon>
        <taxon>Embryophyta</taxon>
        <taxon>Tracheophyta</taxon>
        <taxon>Spermatophyta</taxon>
        <taxon>Magnoliopsida</taxon>
        <taxon>Liliopsida</taxon>
        <taxon>Poales</taxon>
        <taxon>Poaceae</taxon>
        <taxon>PACMAD clade</taxon>
        <taxon>Arundinoideae</taxon>
        <taxon>Arundineae</taxon>
        <taxon>Arundo</taxon>
    </lineage>
</organism>
<dbReference type="AlphaFoldDB" id="A0A0A9EH57"/>
<dbReference type="EMBL" id="GBRH01198474">
    <property type="protein sequence ID" value="JAD99421.1"/>
    <property type="molecule type" value="Transcribed_RNA"/>
</dbReference>
<evidence type="ECO:0000313" key="1">
    <source>
        <dbReference type="EMBL" id="JAD99421.1"/>
    </source>
</evidence>
<proteinExistence type="predicted"/>